<dbReference type="STRING" id="6184.A0A430QLT0"/>
<dbReference type="SUPFAM" id="SSF50156">
    <property type="entry name" value="PDZ domain-like"/>
    <property type="match status" value="1"/>
</dbReference>
<dbReference type="GO" id="GO:0005923">
    <property type="term" value="C:bicellular tight junction"/>
    <property type="evidence" value="ECO:0007669"/>
    <property type="project" value="TreeGrafter"/>
</dbReference>
<reference evidence="3 4" key="1">
    <citation type="journal article" date="2019" name="PLoS Pathog.">
        <title>Genome sequence of the bovine parasite Schistosoma bovis Tanzania.</title>
        <authorList>
            <person name="Oey H."/>
            <person name="Zakrzewski M."/>
            <person name="Gobert G."/>
            <person name="Gravermann K."/>
            <person name="Stoye J."/>
            <person name="Jones M."/>
            <person name="Mcmanus D."/>
            <person name="Krause L."/>
        </authorList>
    </citation>
    <scope>NUCLEOTIDE SEQUENCE [LARGE SCALE GENOMIC DNA]</scope>
    <source>
        <strain evidence="3 4">TAN1997</strain>
    </source>
</reference>
<keyword evidence="4" id="KW-1185">Reference proteome</keyword>
<keyword evidence="1" id="KW-0732">Signal</keyword>
<evidence type="ECO:0000313" key="4">
    <source>
        <dbReference type="Proteomes" id="UP000290809"/>
    </source>
</evidence>
<dbReference type="InterPro" id="IPR036034">
    <property type="entry name" value="PDZ_sf"/>
</dbReference>
<dbReference type="Proteomes" id="UP000290809">
    <property type="component" value="Unassembled WGS sequence"/>
</dbReference>
<protein>
    <recommendedName>
        <fullName evidence="2">PDZ domain-containing protein</fullName>
    </recommendedName>
</protein>
<evidence type="ECO:0000259" key="2">
    <source>
        <dbReference type="PROSITE" id="PS50106"/>
    </source>
</evidence>
<dbReference type="Gene3D" id="2.30.42.10">
    <property type="match status" value="1"/>
</dbReference>
<dbReference type="PANTHER" id="PTHR13865">
    <property type="entry name" value="TIGHT JUNCTION PROTEIN"/>
    <property type="match status" value="1"/>
</dbReference>
<sequence>MFFYPVVVLYGLGVELLSRLTVASVDENSLGEQAGLKSGDRIIRLNGINTAHLSLIDTANMLRRQETVLLVARDTLTKQNHVYDNFGTTPLVNSSSVPANLSSLLTHQLGNEKRQYQVSQPMHSNKSSNEQIRTMHFEQAYQSGYHTYENCEGCQSMCEVHNSYFENPFVKNSNNWMQSQMNTSNICKNPIQHNCIQHNVSNIKNNELLESNPIIKPHKMSNIHSRELNGQHCSNFLKEDKEQLLNMFNSPKNIKVTLQLNQGKCDIGLILYGGNTKGVYLNGTDLKGWTKEEVFLALMASENKMILELLRDPSSYHKMLKSEIPHESFYVRAYFNMNQYISGSSALLSSVKYSGLFIATKVYPNTSSIGLIPNEQRAQRFISTNQFQENPQESFSPPPFERVIQLDKFPFPRPVVIFGPLCELARQRLTQMSSIIPTKLDYSIEEPIKFIIPPISSSFTSNNITNSNNGYSINEENSNNKPLGLIRLSAINVSYFIIELCFNSS</sequence>
<dbReference type="PROSITE" id="PS50106">
    <property type="entry name" value="PDZ"/>
    <property type="match status" value="1"/>
</dbReference>
<dbReference type="SMART" id="SM00228">
    <property type="entry name" value="PDZ"/>
    <property type="match status" value="1"/>
</dbReference>
<gene>
    <name evidence="3" type="ORF">DC041_0004957</name>
</gene>
<dbReference type="EMBL" id="QMKO01001564">
    <property type="protein sequence ID" value="RTG88616.1"/>
    <property type="molecule type" value="Genomic_DNA"/>
</dbReference>
<evidence type="ECO:0000256" key="1">
    <source>
        <dbReference type="SAM" id="SignalP"/>
    </source>
</evidence>
<dbReference type="GO" id="GO:0150105">
    <property type="term" value="P:protein localization to cell-cell junction"/>
    <property type="evidence" value="ECO:0007669"/>
    <property type="project" value="TreeGrafter"/>
</dbReference>
<dbReference type="InterPro" id="IPR001478">
    <property type="entry name" value="PDZ"/>
</dbReference>
<dbReference type="PANTHER" id="PTHR13865:SF28">
    <property type="entry name" value="POLYCHAETOID, ISOFORM O"/>
    <property type="match status" value="1"/>
</dbReference>
<name>A0A430QLT0_SCHBO</name>
<feature type="chain" id="PRO_5019109763" description="PDZ domain-containing protein" evidence="1">
    <location>
        <begin position="24"/>
        <end position="505"/>
    </location>
</feature>
<proteinExistence type="predicted"/>
<organism evidence="3 4">
    <name type="scientific">Schistosoma bovis</name>
    <name type="common">Blood fluke</name>
    <dbReference type="NCBI Taxonomy" id="6184"/>
    <lineage>
        <taxon>Eukaryota</taxon>
        <taxon>Metazoa</taxon>
        <taxon>Spiralia</taxon>
        <taxon>Lophotrochozoa</taxon>
        <taxon>Platyhelminthes</taxon>
        <taxon>Trematoda</taxon>
        <taxon>Digenea</taxon>
        <taxon>Strigeidida</taxon>
        <taxon>Schistosomatoidea</taxon>
        <taxon>Schistosomatidae</taxon>
        <taxon>Schistosoma</taxon>
    </lineage>
</organism>
<dbReference type="GO" id="GO:0005886">
    <property type="term" value="C:plasma membrane"/>
    <property type="evidence" value="ECO:0007669"/>
    <property type="project" value="TreeGrafter"/>
</dbReference>
<dbReference type="GO" id="GO:0050839">
    <property type="term" value="F:cell adhesion molecule binding"/>
    <property type="evidence" value="ECO:0007669"/>
    <property type="project" value="TreeGrafter"/>
</dbReference>
<feature type="domain" description="PDZ" evidence="2">
    <location>
        <begin position="12"/>
        <end position="64"/>
    </location>
</feature>
<dbReference type="GO" id="GO:0045216">
    <property type="term" value="P:cell-cell junction organization"/>
    <property type="evidence" value="ECO:0007669"/>
    <property type="project" value="TreeGrafter"/>
</dbReference>
<comment type="caution">
    <text evidence="3">The sequence shown here is derived from an EMBL/GenBank/DDBJ whole genome shotgun (WGS) entry which is preliminary data.</text>
</comment>
<evidence type="ECO:0000313" key="3">
    <source>
        <dbReference type="EMBL" id="RTG88616.1"/>
    </source>
</evidence>
<dbReference type="InterPro" id="IPR041489">
    <property type="entry name" value="PDZ_6"/>
</dbReference>
<dbReference type="Pfam" id="PF17820">
    <property type="entry name" value="PDZ_6"/>
    <property type="match status" value="1"/>
</dbReference>
<dbReference type="InterPro" id="IPR027417">
    <property type="entry name" value="P-loop_NTPase"/>
</dbReference>
<dbReference type="AlphaFoldDB" id="A0A430QLT0"/>
<feature type="signal peptide" evidence="1">
    <location>
        <begin position="1"/>
        <end position="23"/>
    </location>
</feature>
<accession>A0A430QLT0</accession>
<dbReference type="GO" id="GO:0098609">
    <property type="term" value="P:cell-cell adhesion"/>
    <property type="evidence" value="ECO:0007669"/>
    <property type="project" value="TreeGrafter"/>
</dbReference>
<dbReference type="Gene3D" id="3.40.50.300">
    <property type="entry name" value="P-loop containing nucleotide triphosphate hydrolases"/>
    <property type="match status" value="1"/>
</dbReference>